<keyword evidence="2 6" id="KW-0436">Ligase</keyword>
<keyword evidence="7" id="KW-1185">Reference proteome</keyword>
<evidence type="ECO:0000259" key="4">
    <source>
        <dbReference type="Pfam" id="PF00501"/>
    </source>
</evidence>
<evidence type="ECO:0000313" key="7">
    <source>
        <dbReference type="Proteomes" id="UP000198701"/>
    </source>
</evidence>
<feature type="domain" description="AMP-binding enzyme C-terminal" evidence="5">
    <location>
        <begin position="385"/>
        <end position="458"/>
    </location>
</feature>
<dbReference type="GO" id="GO:0006631">
    <property type="term" value="P:fatty acid metabolic process"/>
    <property type="evidence" value="ECO:0007669"/>
    <property type="project" value="TreeGrafter"/>
</dbReference>
<proteinExistence type="inferred from homology"/>
<dbReference type="AlphaFoldDB" id="A0A1G9E7W3"/>
<dbReference type="EMBL" id="FNFU01000011">
    <property type="protein sequence ID" value="SDK72233.1"/>
    <property type="molecule type" value="Genomic_DNA"/>
</dbReference>
<dbReference type="InterPro" id="IPR020845">
    <property type="entry name" value="AMP-binding_CS"/>
</dbReference>
<dbReference type="Pfam" id="PF00501">
    <property type="entry name" value="AMP-binding"/>
    <property type="match status" value="1"/>
</dbReference>
<dbReference type="InterPro" id="IPR045851">
    <property type="entry name" value="AMP-bd_C_sf"/>
</dbReference>
<dbReference type="Gene3D" id="3.40.50.12780">
    <property type="entry name" value="N-terminal domain of ligase-like"/>
    <property type="match status" value="1"/>
</dbReference>
<accession>A0A1G9E7W3</accession>
<dbReference type="PANTHER" id="PTHR43201">
    <property type="entry name" value="ACYL-COA SYNTHETASE"/>
    <property type="match status" value="1"/>
</dbReference>
<organism evidence="6 7">
    <name type="scientific">Cryobacterium psychrotolerans</name>
    <dbReference type="NCBI Taxonomy" id="386301"/>
    <lineage>
        <taxon>Bacteria</taxon>
        <taxon>Bacillati</taxon>
        <taxon>Actinomycetota</taxon>
        <taxon>Actinomycetes</taxon>
        <taxon>Micrococcales</taxon>
        <taxon>Microbacteriaceae</taxon>
        <taxon>Cryobacterium</taxon>
    </lineage>
</organism>
<feature type="domain" description="AMP-dependent synthetase/ligase" evidence="4">
    <location>
        <begin position="116"/>
        <end position="334"/>
    </location>
</feature>
<dbReference type="InterPro" id="IPR025110">
    <property type="entry name" value="AMP-bd_C"/>
</dbReference>
<comment type="similarity">
    <text evidence="1">Belongs to the ATP-dependent AMP-binding enzyme family.</text>
</comment>
<dbReference type="InterPro" id="IPR000873">
    <property type="entry name" value="AMP-dep_synth/lig_dom"/>
</dbReference>
<reference evidence="6 7" key="1">
    <citation type="submission" date="2016-10" db="EMBL/GenBank/DDBJ databases">
        <authorList>
            <person name="de Groot N.N."/>
        </authorList>
    </citation>
    <scope>NUCLEOTIDE SEQUENCE [LARGE SCALE GENOMIC DNA]</scope>
    <source>
        <strain evidence="6 7">CGMCC 1.5382</strain>
    </source>
</reference>
<evidence type="ECO:0000256" key="2">
    <source>
        <dbReference type="ARBA" id="ARBA00022598"/>
    </source>
</evidence>
<dbReference type="PANTHER" id="PTHR43201:SF5">
    <property type="entry name" value="MEDIUM-CHAIN ACYL-COA LIGASE ACSF2, MITOCHONDRIAL"/>
    <property type="match status" value="1"/>
</dbReference>
<dbReference type="InterPro" id="IPR042099">
    <property type="entry name" value="ANL_N_sf"/>
</dbReference>
<dbReference type="RefSeq" id="WP_092323805.1">
    <property type="nucleotide sequence ID" value="NZ_FNFU01000011.1"/>
</dbReference>
<evidence type="ECO:0000256" key="3">
    <source>
        <dbReference type="SAM" id="MobiDB-lite"/>
    </source>
</evidence>
<gene>
    <name evidence="6" type="ORF">SAMN05216282_11168</name>
</gene>
<dbReference type="OrthoDB" id="5240965at2"/>
<protein>
    <submittedName>
        <fullName evidence="6">Acyl-CoA synthetase (AMP-forming)/AMP-acid ligase II</fullName>
    </submittedName>
</protein>
<sequence length="479" mass="50202">MPFVDRLEYWARVQPDATAVEVAGDRLSFAELRDRAASLVAAAGENPALTALCLPNGTEFVVRFAAAVAGSGVCAVLDPGWPDAQRAAVEERLREFRPGPPPADTGTADAGTSSTELADGPADSVFLLGFTSGTTSLPKAFTRSRRSWQRSFEHGTAFFGLTRADRTLAPGPLSSSLTLFALAESLHTGAAFFALPSFDVGAAVACVTARRITRIVSAPAALRLISERAVAAGADGTTLTGIVSAGAKLDAATLALVRRWAPNATVFEYYGAAELSFVSASALLPGDEPDPSATAVGRALPGVGIRIRDDEGRELPEGEPGTISVRSPLVSDGYAWGDDGEAFRRDGDWCTVGDQGFLDADAVLHHLGRRADMVVTSGHNVYPHEVEAALQDVPGVRTIIVTGIPDRHRGSKLVAAVIGGDETDAAGLRTAAASLLAAPKRPRAWFSLAEAPVTAAGKISRRMLSDWIAEGDDRVRPLR</sequence>
<dbReference type="GO" id="GO:0031956">
    <property type="term" value="F:medium-chain fatty acid-CoA ligase activity"/>
    <property type="evidence" value="ECO:0007669"/>
    <property type="project" value="TreeGrafter"/>
</dbReference>
<dbReference type="Pfam" id="PF13193">
    <property type="entry name" value="AMP-binding_C"/>
    <property type="match status" value="1"/>
</dbReference>
<evidence type="ECO:0000259" key="5">
    <source>
        <dbReference type="Pfam" id="PF13193"/>
    </source>
</evidence>
<name>A0A1G9E7W3_9MICO</name>
<dbReference type="PROSITE" id="PS00455">
    <property type="entry name" value="AMP_BINDING"/>
    <property type="match status" value="1"/>
</dbReference>
<evidence type="ECO:0000256" key="1">
    <source>
        <dbReference type="ARBA" id="ARBA00006432"/>
    </source>
</evidence>
<feature type="region of interest" description="Disordered" evidence="3">
    <location>
        <begin position="94"/>
        <end position="116"/>
    </location>
</feature>
<evidence type="ECO:0000313" key="6">
    <source>
        <dbReference type="EMBL" id="SDK72233.1"/>
    </source>
</evidence>
<dbReference type="Gene3D" id="3.30.300.30">
    <property type="match status" value="1"/>
</dbReference>
<dbReference type="STRING" id="386301.SAMN05216282_11168"/>
<dbReference type="Proteomes" id="UP000198701">
    <property type="component" value="Unassembled WGS sequence"/>
</dbReference>
<dbReference type="SUPFAM" id="SSF56801">
    <property type="entry name" value="Acetyl-CoA synthetase-like"/>
    <property type="match status" value="1"/>
</dbReference>